<comment type="caution">
    <text evidence="1">The sequence shown here is derived from an EMBL/GenBank/DDBJ whole genome shotgun (WGS) entry which is preliminary data.</text>
</comment>
<accession>A0A1S8S234</accession>
<organism evidence="1 2">
    <name type="scientific">Clostridium beijerinckii</name>
    <name type="common">Clostridium MP</name>
    <dbReference type="NCBI Taxonomy" id="1520"/>
    <lineage>
        <taxon>Bacteria</taxon>
        <taxon>Bacillati</taxon>
        <taxon>Bacillota</taxon>
        <taxon>Clostridia</taxon>
        <taxon>Eubacteriales</taxon>
        <taxon>Clostridiaceae</taxon>
        <taxon>Clostridium</taxon>
    </lineage>
</organism>
<proteinExistence type="predicted"/>
<dbReference type="AlphaFoldDB" id="A0A1S8S234"/>
<reference evidence="1 2" key="1">
    <citation type="submission" date="2016-05" db="EMBL/GenBank/DDBJ databases">
        <title>Microbial solvent formation.</title>
        <authorList>
            <person name="Poehlein A."/>
            <person name="Montoya Solano J.D."/>
            <person name="Flitsch S."/>
            <person name="Krabben P."/>
            <person name="Duerre P."/>
            <person name="Daniel R."/>
        </authorList>
    </citation>
    <scope>NUCLEOTIDE SEQUENCE [LARGE SCALE GENOMIC DNA]</scope>
    <source>
        <strain evidence="1 2">DSM 53</strain>
    </source>
</reference>
<evidence type="ECO:0000313" key="2">
    <source>
        <dbReference type="Proteomes" id="UP000190973"/>
    </source>
</evidence>
<dbReference type="Proteomes" id="UP000190973">
    <property type="component" value="Unassembled WGS sequence"/>
</dbReference>
<dbReference type="EMBL" id="LZZI01000075">
    <property type="protein sequence ID" value="OOM59459.1"/>
    <property type="molecule type" value="Genomic_DNA"/>
</dbReference>
<dbReference type="RefSeq" id="WP_173715109.1">
    <property type="nucleotide sequence ID" value="NZ_JABTAE010000001.1"/>
</dbReference>
<sequence>MKKNIYETIKKIEKDVYFESQVCPSCNQDIQFAGTCRLKKIIYGAEEYLPVKF</sequence>
<gene>
    <name evidence="1" type="ORF">CLBCK_35020</name>
</gene>
<evidence type="ECO:0000313" key="1">
    <source>
        <dbReference type="EMBL" id="OOM59459.1"/>
    </source>
</evidence>
<protein>
    <submittedName>
        <fullName evidence="1">Uncharacterized protein</fullName>
    </submittedName>
</protein>
<name>A0A1S8S234_CLOBE</name>